<protein>
    <submittedName>
        <fullName evidence="1">Uncharacterized protein</fullName>
    </submittedName>
</protein>
<accession>A0ACC1N5X0</accession>
<dbReference type="EMBL" id="JANJQO010000914">
    <property type="protein sequence ID" value="KAJ2973824.1"/>
    <property type="molecule type" value="Genomic_DNA"/>
</dbReference>
<organism evidence="1 2">
    <name type="scientific">Zarea fungicola</name>
    <dbReference type="NCBI Taxonomy" id="93591"/>
    <lineage>
        <taxon>Eukaryota</taxon>
        <taxon>Fungi</taxon>
        <taxon>Dikarya</taxon>
        <taxon>Ascomycota</taxon>
        <taxon>Pezizomycotina</taxon>
        <taxon>Sordariomycetes</taxon>
        <taxon>Hypocreomycetidae</taxon>
        <taxon>Hypocreales</taxon>
        <taxon>Cordycipitaceae</taxon>
        <taxon>Zarea</taxon>
    </lineage>
</organism>
<comment type="caution">
    <text evidence="1">The sequence shown here is derived from an EMBL/GenBank/DDBJ whole genome shotgun (WGS) entry which is preliminary data.</text>
</comment>
<reference evidence="1" key="1">
    <citation type="submission" date="2022-08" db="EMBL/GenBank/DDBJ databases">
        <title>Genome Sequence of Lecanicillium fungicola.</title>
        <authorList>
            <person name="Buettner E."/>
        </authorList>
    </citation>
    <scope>NUCLEOTIDE SEQUENCE</scope>
    <source>
        <strain evidence="1">Babe33</strain>
    </source>
</reference>
<proteinExistence type="predicted"/>
<dbReference type="Proteomes" id="UP001143910">
    <property type="component" value="Unassembled WGS sequence"/>
</dbReference>
<sequence>MRFLQLVCLLPAAVSSVVAASAPSTAGITAFVKRRLPHHADSFEFVVSSPAKSSTKENDSYSVSSGSNGKIKVQGTSLSAVMQGLHRYLSDEAHVDIWWYIGNDLDKAPKTLPRLTAAIEGSSVVPWRYHWNTVTTSYTSAFWSWEDWELQLDWMALRGVNIALAWIGVEKIFTDVFREIGLTDAEISSFLSGPAFLAWQHFGNIQGSWGGDLPEAWIDDQFAMQKKIIQRMVELGMTPILPAFPGFVPENISRVWPNYINPYDPHFAQLQKAFITKQTAAYGNVTSFWTLDQFNENQPASGDLDYLQGVSHNTWQTLKAADPSAIWVMQGWLFASASTFWTNDRIKALLDGVPVNSDMLLLDLFAESTPQWQRTNSFYGKPWIWCELHGYGGNMGLYGQVENVTKNAIEAVQTSPHGARPPSIPTTTFPTG</sequence>
<gene>
    <name evidence="1" type="ORF">NQ176_g6387</name>
</gene>
<evidence type="ECO:0000313" key="2">
    <source>
        <dbReference type="Proteomes" id="UP001143910"/>
    </source>
</evidence>
<keyword evidence="2" id="KW-1185">Reference proteome</keyword>
<evidence type="ECO:0000313" key="1">
    <source>
        <dbReference type="EMBL" id="KAJ2973824.1"/>
    </source>
</evidence>
<name>A0ACC1N5X0_9HYPO</name>